<dbReference type="FunFam" id="1.10.10.60:FF:000229">
    <property type="entry name" value="Homeobox-leucine zipper protein HDG1"/>
    <property type="match status" value="1"/>
</dbReference>
<comment type="caution">
    <text evidence="14">The sequence shown here is derived from an EMBL/GenBank/DDBJ whole genome shotgun (WGS) entry which is preliminary data.</text>
</comment>
<dbReference type="InterPro" id="IPR042160">
    <property type="entry name" value="HD-Zip_IV"/>
</dbReference>
<dbReference type="CDD" id="cd00086">
    <property type="entry name" value="homeodomain"/>
    <property type="match status" value="1"/>
</dbReference>
<feature type="domain" description="START" evidence="13">
    <location>
        <begin position="317"/>
        <end position="550"/>
    </location>
</feature>
<organism evidence="14 15">
    <name type="scientific">Malus domestica</name>
    <name type="common">Apple</name>
    <name type="synonym">Pyrus malus</name>
    <dbReference type="NCBI Taxonomy" id="3750"/>
    <lineage>
        <taxon>Eukaryota</taxon>
        <taxon>Viridiplantae</taxon>
        <taxon>Streptophyta</taxon>
        <taxon>Embryophyta</taxon>
        <taxon>Tracheophyta</taxon>
        <taxon>Spermatophyta</taxon>
        <taxon>Magnoliopsida</taxon>
        <taxon>eudicotyledons</taxon>
        <taxon>Gunneridae</taxon>
        <taxon>Pentapetalae</taxon>
        <taxon>rosids</taxon>
        <taxon>fabids</taxon>
        <taxon>Rosales</taxon>
        <taxon>Rosaceae</taxon>
        <taxon>Amygdaloideae</taxon>
        <taxon>Maleae</taxon>
        <taxon>Malus</taxon>
    </lineage>
</organism>
<evidence type="ECO:0000313" key="14">
    <source>
        <dbReference type="EMBL" id="RXH95027.1"/>
    </source>
</evidence>
<comment type="similarity">
    <text evidence="2">Belongs to the HD-ZIP homeobox family. Class IV subfamily.</text>
</comment>
<evidence type="ECO:0000259" key="12">
    <source>
        <dbReference type="PROSITE" id="PS50071"/>
    </source>
</evidence>
<dbReference type="PROSITE" id="PS50848">
    <property type="entry name" value="START"/>
    <property type="match status" value="1"/>
</dbReference>
<proteinExistence type="inferred from homology"/>
<evidence type="ECO:0000256" key="9">
    <source>
        <dbReference type="PROSITE-ProRule" id="PRU00108"/>
    </source>
</evidence>
<dbReference type="Pfam" id="PF00046">
    <property type="entry name" value="Homeodomain"/>
    <property type="match status" value="1"/>
</dbReference>
<evidence type="ECO:0000313" key="15">
    <source>
        <dbReference type="Proteomes" id="UP000290289"/>
    </source>
</evidence>
<dbReference type="InterPro" id="IPR001356">
    <property type="entry name" value="HD"/>
</dbReference>
<keyword evidence="5 9" id="KW-0238">DNA-binding</keyword>
<dbReference type="PROSITE" id="PS50071">
    <property type="entry name" value="HOMEOBOX_2"/>
    <property type="match status" value="1"/>
</dbReference>
<evidence type="ECO:0000256" key="7">
    <source>
        <dbReference type="ARBA" id="ARBA00023163"/>
    </source>
</evidence>
<dbReference type="Gene3D" id="1.10.10.60">
    <property type="entry name" value="Homeodomain-like"/>
    <property type="match status" value="1"/>
</dbReference>
<feature type="DNA-binding region" description="Homeobox" evidence="9">
    <location>
        <begin position="119"/>
        <end position="178"/>
    </location>
</feature>
<keyword evidence="7" id="KW-0804">Transcription</keyword>
<dbReference type="EMBL" id="RDQH01000333">
    <property type="protein sequence ID" value="RXH95027.1"/>
    <property type="molecule type" value="Genomic_DNA"/>
</dbReference>
<dbReference type="GO" id="GO:0003677">
    <property type="term" value="F:DNA binding"/>
    <property type="evidence" value="ECO:0007669"/>
    <property type="project" value="UniProtKB-UniRule"/>
</dbReference>
<dbReference type="Pfam" id="PF25797">
    <property type="entry name" value="PDF2_C"/>
    <property type="match status" value="1"/>
</dbReference>
<comment type="subcellular location">
    <subcellularLocation>
        <location evidence="1 9 10">Nucleus</location>
    </subcellularLocation>
</comment>
<reference evidence="14 15" key="1">
    <citation type="submission" date="2018-10" db="EMBL/GenBank/DDBJ databases">
        <title>A high-quality apple genome assembly.</title>
        <authorList>
            <person name="Hu J."/>
        </authorList>
    </citation>
    <scope>NUCLEOTIDE SEQUENCE [LARGE SCALE GENOMIC DNA]</scope>
    <source>
        <strain evidence="15">cv. HFTH1</strain>
        <tissue evidence="14">Young leaf</tissue>
    </source>
</reference>
<keyword evidence="4" id="KW-0175">Coiled coil</keyword>
<protein>
    <recommendedName>
        <fullName evidence="16">HD domain class transcription factor</fullName>
    </recommendedName>
</protein>
<dbReference type="GO" id="GO:0008289">
    <property type="term" value="F:lipid binding"/>
    <property type="evidence" value="ECO:0007669"/>
    <property type="project" value="InterPro"/>
</dbReference>
<evidence type="ECO:0000256" key="5">
    <source>
        <dbReference type="ARBA" id="ARBA00023125"/>
    </source>
</evidence>
<dbReference type="SUPFAM" id="SSF55961">
    <property type="entry name" value="Bet v1-like"/>
    <property type="match status" value="2"/>
</dbReference>
<dbReference type="Pfam" id="PF01852">
    <property type="entry name" value="START"/>
    <property type="match status" value="1"/>
</dbReference>
<dbReference type="SMART" id="SM00389">
    <property type="entry name" value="HOX"/>
    <property type="match status" value="1"/>
</dbReference>
<dbReference type="PANTHER" id="PTHR45654:SF5">
    <property type="entry name" value="HOMEOBOX-LEUCINE ZIPPER PROTEIN ANTHOCYANINLESS 2-RELATED"/>
    <property type="match status" value="1"/>
</dbReference>
<dbReference type="GO" id="GO:0005634">
    <property type="term" value="C:nucleus"/>
    <property type="evidence" value="ECO:0007669"/>
    <property type="project" value="UniProtKB-SubCell"/>
</dbReference>
<evidence type="ECO:0000256" key="6">
    <source>
        <dbReference type="ARBA" id="ARBA00023155"/>
    </source>
</evidence>
<evidence type="ECO:0000259" key="13">
    <source>
        <dbReference type="PROSITE" id="PS50848"/>
    </source>
</evidence>
<keyword evidence="8 9" id="KW-0539">Nucleus</keyword>
<evidence type="ECO:0000256" key="1">
    <source>
        <dbReference type="ARBA" id="ARBA00004123"/>
    </source>
</evidence>
<dbReference type="PANTHER" id="PTHR45654">
    <property type="entry name" value="HOMEOBOX-LEUCINE ZIPPER PROTEIN MERISTEM L1"/>
    <property type="match status" value="1"/>
</dbReference>
<dbReference type="InterPro" id="IPR002913">
    <property type="entry name" value="START_lipid-bd_dom"/>
</dbReference>
<keyword evidence="3" id="KW-0805">Transcription regulation</keyword>
<dbReference type="CDD" id="cd08875">
    <property type="entry name" value="START_ArGLABRA2_like"/>
    <property type="match status" value="1"/>
</dbReference>
<keyword evidence="15" id="KW-1185">Reference proteome</keyword>
<dbReference type="KEGG" id="mdm:103439730"/>
<evidence type="ECO:0000256" key="4">
    <source>
        <dbReference type="ARBA" id="ARBA00023054"/>
    </source>
</evidence>
<dbReference type="OrthoDB" id="6159439at2759"/>
<dbReference type="Gene3D" id="3.30.530.20">
    <property type="match status" value="1"/>
</dbReference>
<evidence type="ECO:0008006" key="16">
    <source>
        <dbReference type="Google" id="ProtNLM"/>
    </source>
</evidence>
<gene>
    <name evidence="14" type="ORF">DVH24_024711</name>
</gene>
<feature type="region of interest" description="Disordered" evidence="11">
    <location>
        <begin position="92"/>
        <end position="120"/>
    </location>
</feature>
<evidence type="ECO:0000256" key="2">
    <source>
        <dbReference type="ARBA" id="ARBA00006789"/>
    </source>
</evidence>
<dbReference type="SMR" id="A0A498JJE7"/>
<dbReference type="AlphaFoldDB" id="A0A498JJE7"/>
<dbReference type="Proteomes" id="UP000290289">
    <property type="component" value="Chromosome 7"/>
</dbReference>
<dbReference type="Gramene" id="mRNA:MD07G0221100">
    <property type="protein sequence ID" value="mRNA:MD07G0221100"/>
    <property type="gene ID" value="MD07G0221100"/>
</dbReference>
<dbReference type="InterPro" id="IPR009057">
    <property type="entry name" value="Homeodomain-like_sf"/>
</dbReference>
<name>A0A498JJE7_MALDO</name>
<feature type="domain" description="Homeobox" evidence="12">
    <location>
        <begin position="117"/>
        <end position="177"/>
    </location>
</feature>
<evidence type="ECO:0000256" key="3">
    <source>
        <dbReference type="ARBA" id="ARBA00023015"/>
    </source>
</evidence>
<dbReference type="SUPFAM" id="SSF46689">
    <property type="entry name" value="Homeodomain-like"/>
    <property type="match status" value="1"/>
</dbReference>
<evidence type="ECO:0000256" key="10">
    <source>
        <dbReference type="RuleBase" id="RU000682"/>
    </source>
</evidence>
<dbReference type="STRING" id="3750.A0A498JJE7"/>
<evidence type="ECO:0000256" key="11">
    <source>
        <dbReference type="SAM" id="MobiDB-lite"/>
    </source>
</evidence>
<accession>A0A498JJE7</accession>
<keyword evidence="6 9" id="KW-0371">Homeobox</keyword>
<sequence>MSLGGLISSSGGGNSGRGRGRVVAEIAPHAPSFMPSGTIAHAHFLSSPIPNPRQTSSSALSLSIQKMDGHGELGFAENFDPGIIGRLRDDEYESKSGSDNFEGASGDDQDGGGGDQRPRKKKYLRHTPDQIQELENFFKECPHPDEKQRSELGRRLGLESKQVKFWFQNRRTHMKTQLERHENIILRQENDKLIAENGVMKDAISNPVCNNCGGPAIPGQISFDEHQLRIENARLKEELNRICALANKLPISSLGIPGSIPNATSGLELGVGRNGMDGMNAVSAGLPMGLDLGDGVSSSSLMIPLVKTSSGMMGNEVPFERSMYIDLALAAMDELVKMVQVDSPLWIKSSDGTDILNIEEYQAFSCIGMKPSSLVTEATRDTCVVIVNSLALVEILMDANRWAEMFQCLVARASTIDMISNGMDGTRNGALQLMYAELQMLSPLVPVRPLKFLRFCKQHAEGVWAVVDVSIDINQEGPNTNPFVDCRRLPSGCIVQDMPNNCSKVTWIEHTEYDENIVHHLFRESLRSGMGFGAQRWLATLQRQCESLAFLISSANSNEDLSGIEVSGKKSMLKLAQRMVDNFCAGISASSVRKWDKLCFENVSEDVRVMARKSMNDPGEPPGIVLSVTTTVWVPVSRHRVFEFLRDEQFRKDWDILSSGVPMQRIVQIGKGQGGANSVSLLRANAPDANNSNVLILQETWTDPTGSLVVYAPVDTESINVVMRGGDSAYVALLPSGFAILPGGPPGYGVVKSEGNGYGGGGGCLLTVAFQILVSSLPTAKINMESVETVSTLISCTIQKIKSSLLAA</sequence>
<evidence type="ECO:0000256" key="8">
    <source>
        <dbReference type="ARBA" id="ARBA00023242"/>
    </source>
</evidence>
<dbReference type="InterPro" id="IPR057993">
    <property type="entry name" value="HD-Zip_IV_C"/>
</dbReference>
<dbReference type="InterPro" id="IPR023393">
    <property type="entry name" value="START-like_dom_sf"/>
</dbReference>
<dbReference type="SMART" id="SM00234">
    <property type="entry name" value="START"/>
    <property type="match status" value="1"/>
</dbReference>